<dbReference type="InterPro" id="IPR001650">
    <property type="entry name" value="Helicase_C-like"/>
</dbReference>
<name>A0ABV5GSL1_9FLAO</name>
<dbReference type="GO" id="GO:0016787">
    <property type="term" value="F:hydrolase activity"/>
    <property type="evidence" value="ECO:0007669"/>
    <property type="project" value="UniProtKB-KW"/>
</dbReference>
<dbReference type="GO" id="GO:0004386">
    <property type="term" value="F:helicase activity"/>
    <property type="evidence" value="ECO:0007669"/>
    <property type="project" value="UniProtKB-KW"/>
</dbReference>
<dbReference type="RefSeq" id="WP_236453269.1">
    <property type="nucleotide sequence ID" value="NZ_CBCSGE010000035.1"/>
</dbReference>
<evidence type="ECO:0000313" key="11">
    <source>
        <dbReference type="EMBL" id="MFB9098379.1"/>
    </source>
</evidence>
<proteinExistence type="inferred from homology"/>
<dbReference type="SUPFAM" id="SSF52540">
    <property type="entry name" value="P-loop containing nucleoside triphosphate hydrolases"/>
    <property type="match status" value="1"/>
</dbReference>
<dbReference type="PROSITE" id="PS51194">
    <property type="entry name" value="HELICASE_CTER"/>
    <property type="match status" value="1"/>
</dbReference>
<keyword evidence="3 7" id="KW-0347">Helicase</keyword>
<gene>
    <name evidence="11" type="ORF">ACFFVF_17885</name>
</gene>
<dbReference type="CDD" id="cd00268">
    <property type="entry name" value="DEADc"/>
    <property type="match status" value="1"/>
</dbReference>
<dbReference type="SMART" id="SM00487">
    <property type="entry name" value="DEXDc"/>
    <property type="match status" value="1"/>
</dbReference>
<evidence type="ECO:0000256" key="2">
    <source>
        <dbReference type="ARBA" id="ARBA00022801"/>
    </source>
</evidence>
<dbReference type="InterPro" id="IPR044742">
    <property type="entry name" value="DEAD/DEAH_RhlB"/>
</dbReference>
<dbReference type="PROSITE" id="PS51195">
    <property type="entry name" value="Q_MOTIF"/>
    <property type="match status" value="1"/>
</dbReference>
<evidence type="ECO:0000313" key="12">
    <source>
        <dbReference type="Proteomes" id="UP001589607"/>
    </source>
</evidence>
<evidence type="ECO:0000256" key="7">
    <source>
        <dbReference type="RuleBase" id="RU000492"/>
    </source>
</evidence>
<keyword evidence="12" id="KW-1185">Reference proteome</keyword>
<dbReference type="Gene3D" id="3.40.50.300">
    <property type="entry name" value="P-loop containing nucleotide triphosphate hydrolases"/>
    <property type="match status" value="2"/>
</dbReference>
<dbReference type="Pfam" id="PF00271">
    <property type="entry name" value="Helicase_C"/>
    <property type="match status" value="1"/>
</dbReference>
<feature type="domain" description="Helicase C-terminal" evidence="9">
    <location>
        <begin position="230"/>
        <end position="377"/>
    </location>
</feature>
<dbReference type="Proteomes" id="UP001589607">
    <property type="component" value="Unassembled WGS sequence"/>
</dbReference>
<dbReference type="EC" id="3.6.4.-" evidence="11"/>
<evidence type="ECO:0000256" key="1">
    <source>
        <dbReference type="ARBA" id="ARBA00022741"/>
    </source>
</evidence>
<evidence type="ECO:0000256" key="6">
    <source>
        <dbReference type="PROSITE-ProRule" id="PRU00552"/>
    </source>
</evidence>
<dbReference type="InterPro" id="IPR014014">
    <property type="entry name" value="RNA_helicase_DEAD_Q_motif"/>
</dbReference>
<dbReference type="CDD" id="cd18787">
    <property type="entry name" value="SF2_C_DEAD"/>
    <property type="match status" value="1"/>
</dbReference>
<dbReference type="InterPro" id="IPR011545">
    <property type="entry name" value="DEAD/DEAH_box_helicase_dom"/>
</dbReference>
<feature type="domain" description="Helicase ATP-binding" evidence="8">
    <location>
        <begin position="35"/>
        <end position="205"/>
    </location>
</feature>
<keyword evidence="1 7" id="KW-0547">Nucleotide-binding</keyword>
<organism evidence="11 12">
    <name type="scientific">Flavobacterium jumunjinense</name>
    <dbReference type="NCBI Taxonomy" id="998845"/>
    <lineage>
        <taxon>Bacteria</taxon>
        <taxon>Pseudomonadati</taxon>
        <taxon>Bacteroidota</taxon>
        <taxon>Flavobacteriia</taxon>
        <taxon>Flavobacteriales</taxon>
        <taxon>Flavobacteriaceae</taxon>
        <taxon>Flavobacterium</taxon>
    </lineage>
</organism>
<accession>A0ABV5GSL1</accession>
<dbReference type="Pfam" id="PF00270">
    <property type="entry name" value="DEAD"/>
    <property type="match status" value="1"/>
</dbReference>
<keyword evidence="4 7" id="KW-0067">ATP-binding</keyword>
<dbReference type="PANTHER" id="PTHR47959">
    <property type="entry name" value="ATP-DEPENDENT RNA HELICASE RHLE-RELATED"/>
    <property type="match status" value="1"/>
</dbReference>
<dbReference type="InterPro" id="IPR050079">
    <property type="entry name" value="DEAD_box_RNA_helicase"/>
</dbReference>
<dbReference type="EMBL" id="JBHMEY010000085">
    <property type="protein sequence ID" value="MFB9098379.1"/>
    <property type="molecule type" value="Genomic_DNA"/>
</dbReference>
<evidence type="ECO:0000256" key="3">
    <source>
        <dbReference type="ARBA" id="ARBA00022806"/>
    </source>
</evidence>
<keyword evidence="2 7" id="KW-0378">Hydrolase</keyword>
<dbReference type="InterPro" id="IPR014001">
    <property type="entry name" value="Helicase_ATP-bd"/>
</dbReference>
<evidence type="ECO:0000256" key="4">
    <source>
        <dbReference type="ARBA" id="ARBA00022840"/>
    </source>
</evidence>
<dbReference type="PROSITE" id="PS51192">
    <property type="entry name" value="HELICASE_ATP_BIND_1"/>
    <property type="match status" value="1"/>
</dbReference>
<feature type="short sequence motif" description="Q motif" evidence="6">
    <location>
        <begin position="3"/>
        <end position="31"/>
    </location>
</feature>
<feature type="domain" description="DEAD-box RNA helicase Q" evidence="10">
    <location>
        <begin position="3"/>
        <end position="31"/>
    </location>
</feature>
<protein>
    <submittedName>
        <fullName evidence="11">DEAD/DEAH box helicase</fullName>
        <ecNumber evidence="11">3.6.4.-</ecNumber>
    </submittedName>
</protein>
<sequence length="446" mass="49964">MSNQFSKLGIALPILKSLTDLKIDTPTEIQEKTIPVLLKQTDDFVGLAKTGTGKTAAFGLPLLQLIESDNQNIQAVILVPTRELGHQIFSNMETFAKYLPEISITATCGGIPIKPQIERLSKPTHIVIATPGRLIDLIKRNAINIKQAKYLILDEADEMVTVLKEGLDEIITELPKSRRTLLFSATMPGTIKQLIQNYMSKHVTQVSANMETVGNNSIDHQYVVVDPIEKLDVLMHFLNSREGERGIIFCKTKAAVNKLAKNLAINRFSSGALHGSLTQPIRDRIMDQFREGHINILVATDLAARGIDVKEISYVVNYHLPDVYEAYVHRSGRTARAGANGLSLTVLQEEETAELADFQNELGIRFTEFKKPDHQSIEDNNAFLWAKQIFKTKPNSEISPALKDQIKTVFHHLTKDELIEKLLANYVLQNKSEVVVKEKKLGKKKR</sequence>
<dbReference type="PROSITE" id="PS00039">
    <property type="entry name" value="DEAD_ATP_HELICASE"/>
    <property type="match status" value="1"/>
</dbReference>
<comment type="similarity">
    <text evidence="5 7">Belongs to the DEAD box helicase family.</text>
</comment>
<dbReference type="SMART" id="SM00490">
    <property type="entry name" value="HELICc"/>
    <property type="match status" value="1"/>
</dbReference>
<evidence type="ECO:0000256" key="5">
    <source>
        <dbReference type="ARBA" id="ARBA00038437"/>
    </source>
</evidence>
<dbReference type="PANTHER" id="PTHR47959:SF1">
    <property type="entry name" value="ATP-DEPENDENT RNA HELICASE DBPA"/>
    <property type="match status" value="1"/>
</dbReference>
<evidence type="ECO:0000259" key="10">
    <source>
        <dbReference type="PROSITE" id="PS51195"/>
    </source>
</evidence>
<evidence type="ECO:0000259" key="8">
    <source>
        <dbReference type="PROSITE" id="PS51192"/>
    </source>
</evidence>
<comment type="caution">
    <text evidence="11">The sequence shown here is derived from an EMBL/GenBank/DDBJ whole genome shotgun (WGS) entry which is preliminary data.</text>
</comment>
<dbReference type="InterPro" id="IPR000629">
    <property type="entry name" value="RNA-helicase_DEAD-box_CS"/>
</dbReference>
<dbReference type="InterPro" id="IPR027417">
    <property type="entry name" value="P-loop_NTPase"/>
</dbReference>
<evidence type="ECO:0000259" key="9">
    <source>
        <dbReference type="PROSITE" id="PS51194"/>
    </source>
</evidence>
<reference evidence="11 12" key="1">
    <citation type="submission" date="2024-09" db="EMBL/GenBank/DDBJ databases">
        <authorList>
            <person name="Sun Q."/>
            <person name="Mori K."/>
        </authorList>
    </citation>
    <scope>NUCLEOTIDE SEQUENCE [LARGE SCALE GENOMIC DNA]</scope>
    <source>
        <strain evidence="11 12">CECT 7955</strain>
    </source>
</reference>